<dbReference type="Proteomes" id="UP000019141">
    <property type="component" value="Unassembled WGS sequence"/>
</dbReference>
<organism evidence="1 2">
    <name type="scientific">Entotheonella factor</name>
    <dbReference type="NCBI Taxonomy" id="1429438"/>
    <lineage>
        <taxon>Bacteria</taxon>
        <taxon>Pseudomonadati</taxon>
        <taxon>Nitrospinota/Tectimicrobiota group</taxon>
        <taxon>Candidatus Tectimicrobiota</taxon>
        <taxon>Candidatus Entotheonellia</taxon>
        <taxon>Candidatus Entotheonellales</taxon>
        <taxon>Candidatus Entotheonellaceae</taxon>
        <taxon>Candidatus Entotheonella</taxon>
    </lineage>
</organism>
<comment type="caution">
    <text evidence="1">The sequence shown here is derived from an EMBL/GenBank/DDBJ whole genome shotgun (WGS) entry which is preliminary data.</text>
</comment>
<dbReference type="SUPFAM" id="SSF54909">
    <property type="entry name" value="Dimeric alpha+beta barrel"/>
    <property type="match status" value="1"/>
</dbReference>
<gene>
    <name evidence="1" type="ORF">ETSY1_10325</name>
</gene>
<proteinExistence type="predicted"/>
<evidence type="ECO:0008006" key="3">
    <source>
        <dbReference type="Google" id="ProtNLM"/>
    </source>
</evidence>
<accession>W4LS09</accession>
<evidence type="ECO:0000313" key="1">
    <source>
        <dbReference type="EMBL" id="ETX00680.1"/>
    </source>
</evidence>
<dbReference type="HOGENOM" id="CLU_164573_0_0_7"/>
<evidence type="ECO:0000313" key="2">
    <source>
        <dbReference type="Proteomes" id="UP000019141"/>
    </source>
</evidence>
<dbReference type="AlphaFoldDB" id="W4LS09"/>
<dbReference type="InterPro" id="IPR011008">
    <property type="entry name" value="Dimeric_a/b-barrel"/>
</dbReference>
<dbReference type="EMBL" id="AZHW01000316">
    <property type="protein sequence ID" value="ETX00680.1"/>
    <property type="molecule type" value="Genomic_DNA"/>
</dbReference>
<reference evidence="1 2" key="1">
    <citation type="journal article" date="2014" name="Nature">
        <title>An environmental bacterial taxon with a large and distinct metabolic repertoire.</title>
        <authorList>
            <person name="Wilson M.C."/>
            <person name="Mori T."/>
            <person name="Ruckert C."/>
            <person name="Uria A.R."/>
            <person name="Helf M.J."/>
            <person name="Takada K."/>
            <person name="Gernert C."/>
            <person name="Steffens U.A."/>
            <person name="Heycke N."/>
            <person name="Schmitt S."/>
            <person name="Rinke C."/>
            <person name="Helfrich E.J."/>
            <person name="Brachmann A.O."/>
            <person name="Gurgui C."/>
            <person name="Wakimoto T."/>
            <person name="Kracht M."/>
            <person name="Crusemann M."/>
            <person name="Hentschel U."/>
            <person name="Abe I."/>
            <person name="Matsunaga S."/>
            <person name="Kalinowski J."/>
            <person name="Takeyama H."/>
            <person name="Piel J."/>
        </authorList>
    </citation>
    <scope>NUCLEOTIDE SEQUENCE [LARGE SCALE GENOMIC DNA]</scope>
    <source>
        <strain evidence="2">TSY1</strain>
    </source>
</reference>
<sequence length="122" mass="14104">MSNQAHYLLIASMDVEPEYEDLFNEVYDTEHVPFLSQVPGVIAVRRYQREELTMNIGGQRQTFHLENEPKHTAIYEIESPDVLTSAAWDEAVEKGRWPTEVRPHTKNRRHVLMKVNPSSGAK</sequence>
<name>W4LS09_ENTF1</name>
<keyword evidence="2" id="KW-1185">Reference proteome</keyword>
<protein>
    <recommendedName>
        <fullName evidence="3">EthD domain-containing protein</fullName>
    </recommendedName>
</protein>